<reference evidence="5" key="1">
    <citation type="journal article" date="2021" name="PeerJ">
        <title>Extensive microbial diversity within the chicken gut microbiome revealed by metagenomics and culture.</title>
        <authorList>
            <person name="Gilroy R."/>
            <person name="Ravi A."/>
            <person name="Getino M."/>
            <person name="Pursley I."/>
            <person name="Horton D.L."/>
            <person name="Alikhan N.F."/>
            <person name="Baker D."/>
            <person name="Gharbi K."/>
            <person name="Hall N."/>
            <person name="Watson M."/>
            <person name="Adriaenssens E.M."/>
            <person name="Foster-Nyarko E."/>
            <person name="Jarju S."/>
            <person name="Secka A."/>
            <person name="Antonio M."/>
            <person name="Oren A."/>
            <person name="Chaudhuri R.R."/>
            <person name="La Ragione R."/>
            <person name="Hildebrand F."/>
            <person name="Pallen M.J."/>
        </authorList>
    </citation>
    <scope>NUCLEOTIDE SEQUENCE</scope>
    <source>
        <strain evidence="5">ChiGjej1B1-98</strain>
    </source>
</reference>
<dbReference type="PROSITE" id="PS50995">
    <property type="entry name" value="HTH_MARR_2"/>
    <property type="match status" value="1"/>
</dbReference>
<evidence type="ECO:0000256" key="1">
    <source>
        <dbReference type="ARBA" id="ARBA00023015"/>
    </source>
</evidence>
<evidence type="ECO:0000313" key="5">
    <source>
        <dbReference type="EMBL" id="HIY67151.1"/>
    </source>
</evidence>
<dbReference type="SUPFAM" id="SSF46785">
    <property type="entry name" value="Winged helix' DNA-binding domain"/>
    <property type="match status" value="1"/>
</dbReference>
<protein>
    <submittedName>
        <fullName evidence="5">MarR family transcriptional regulator</fullName>
    </submittedName>
</protein>
<dbReference type="EMBL" id="DXDC01000388">
    <property type="protein sequence ID" value="HIY67151.1"/>
    <property type="molecule type" value="Genomic_DNA"/>
</dbReference>
<dbReference type="GO" id="GO:0003677">
    <property type="term" value="F:DNA binding"/>
    <property type="evidence" value="ECO:0007669"/>
    <property type="project" value="UniProtKB-KW"/>
</dbReference>
<dbReference type="GO" id="GO:0003700">
    <property type="term" value="F:DNA-binding transcription factor activity"/>
    <property type="evidence" value="ECO:0007669"/>
    <property type="project" value="InterPro"/>
</dbReference>
<dbReference type="PANTHER" id="PTHR39515:SF2">
    <property type="entry name" value="HTH-TYPE TRANSCRIPTIONAL REGULATOR RV0880"/>
    <property type="match status" value="1"/>
</dbReference>
<gene>
    <name evidence="5" type="ORF">H9830_12850</name>
</gene>
<evidence type="ECO:0000313" key="6">
    <source>
        <dbReference type="Proteomes" id="UP000824005"/>
    </source>
</evidence>
<dbReference type="InterPro" id="IPR000835">
    <property type="entry name" value="HTH_MarR-typ"/>
</dbReference>
<dbReference type="PANTHER" id="PTHR39515">
    <property type="entry name" value="CONSERVED PROTEIN"/>
    <property type="match status" value="1"/>
</dbReference>
<name>A0A9D1Z042_9MICO</name>
<dbReference type="InterPro" id="IPR036390">
    <property type="entry name" value="WH_DNA-bd_sf"/>
</dbReference>
<dbReference type="Proteomes" id="UP000824005">
    <property type="component" value="Unassembled WGS sequence"/>
</dbReference>
<dbReference type="Gene3D" id="1.10.10.10">
    <property type="entry name" value="Winged helix-like DNA-binding domain superfamily/Winged helix DNA-binding domain"/>
    <property type="match status" value="1"/>
</dbReference>
<dbReference type="InterPro" id="IPR052526">
    <property type="entry name" value="HTH-type_Bedaq_tolerance"/>
</dbReference>
<organism evidence="5 6">
    <name type="scientific">Candidatus Agrococcus pullicola</name>
    <dbReference type="NCBI Taxonomy" id="2838429"/>
    <lineage>
        <taxon>Bacteria</taxon>
        <taxon>Bacillati</taxon>
        <taxon>Actinomycetota</taxon>
        <taxon>Actinomycetes</taxon>
        <taxon>Micrococcales</taxon>
        <taxon>Microbacteriaceae</taxon>
        <taxon>Agrococcus</taxon>
    </lineage>
</organism>
<dbReference type="AlphaFoldDB" id="A0A9D1Z042"/>
<keyword evidence="2" id="KW-0238">DNA-binding</keyword>
<reference evidence="5" key="2">
    <citation type="submission" date="2021-04" db="EMBL/GenBank/DDBJ databases">
        <authorList>
            <person name="Gilroy R."/>
        </authorList>
    </citation>
    <scope>NUCLEOTIDE SEQUENCE</scope>
    <source>
        <strain evidence="5">ChiGjej1B1-98</strain>
    </source>
</reference>
<comment type="caution">
    <text evidence="5">The sequence shown here is derived from an EMBL/GenBank/DDBJ whole genome shotgun (WGS) entry which is preliminary data.</text>
</comment>
<dbReference type="SMART" id="SM00347">
    <property type="entry name" value="HTH_MARR"/>
    <property type="match status" value="1"/>
</dbReference>
<proteinExistence type="predicted"/>
<feature type="domain" description="HTH marR-type" evidence="4">
    <location>
        <begin position="4"/>
        <end position="136"/>
    </location>
</feature>
<dbReference type="InterPro" id="IPR023187">
    <property type="entry name" value="Tscrpt_reg_MarR-type_CS"/>
</dbReference>
<accession>A0A9D1Z042</accession>
<evidence type="ECO:0000256" key="2">
    <source>
        <dbReference type="ARBA" id="ARBA00023125"/>
    </source>
</evidence>
<evidence type="ECO:0000259" key="4">
    <source>
        <dbReference type="PROSITE" id="PS50995"/>
    </source>
</evidence>
<dbReference type="Pfam" id="PF01047">
    <property type="entry name" value="MarR"/>
    <property type="match status" value="1"/>
</dbReference>
<dbReference type="PROSITE" id="PS01117">
    <property type="entry name" value="HTH_MARR_1"/>
    <property type="match status" value="1"/>
</dbReference>
<keyword evidence="3" id="KW-0804">Transcription</keyword>
<evidence type="ECO:0000256" key="3">
    <source>
        <dbReference type="ARBA" id="ARBA00023163"/>
    </source>
</evidence>
<keyword evidence="1" id="KW-0805">Transcription regulation</keyword>
<dbReference type="InterPro" id="IPR036388">
    <property type="entry name" value="WH-like_DNA-bd_sf"/>
</dbReference>
<dbReference type="PRINTS" id="PR00598">
    <property type="entry name" value="HTHMARR"/>
</dbReference>
<sequence>MSDSNHFPHELRMAVARLSRVARYANTFTDLSFPQISALVSIAKHEPMTLQQLADHERITAPSMLKTVQSLIELGYITRRPHESDKRKQLLEVTKQGNAAIDDVRERRDAWMQDQLDHLTEEEIALLRAALPALQRLAGRHV</sequence>